<dbReference type="GO" id="GO:0016835">
    <property type="term" value="F:carbon-oxygen lyase activity"/>
    <property type="evidence" value="ECO:0007669"/>
    <property type="project" value="UniProtKB-UniRule"/>
</dbReference>
<dbReference type="EMBL" id="JPVN01000016">
    <property type="protein sequence ID" value="KGR77725.1"/>
    <property type="molecule type" value="Genomic_DNA"/>
</dbReference>
<evidence type="ECO:0000256" key="4">
    <source>
        <dbReference type="ARBA" id="ARBA00051747"/>
    </source>
</evidence>
<dbReference type="SUPFAM" id="SSF53697">
    <property type="entry name" value="SIS domain"/>
    <property type="match status" value="1"/>
</dbReference>
<comment type="catalytic activity">
    <reaction evidence="4 12">
        <text>N-acetyl-D-muramate 6-phosphate + H2O = N-acetyl-D-glucosamine 6-phosphate + (R)-lactate</text>
        <dbReference type="Rhea" id="RHEA:26410"/>
        <dbReference type="ChEBI" id="CHEBI:15377"/>
        <dbReference type="ChEBI" id="CHEBI:16004"/>
        <dbReference type="ChEBI" id="CHEBI:57513"/>
        <dbReference type="ChEBI" id="CHEBI:58722"/>
        <dbReference type="EC" id="4.2.1.126"/>
    </reaction>
</comment>
<evidence type="ECO:0000256" key="1">
    <source>
        <dbReference type="ARBA" id="ARBA00011738"/>
    </source>
</evidence>
<evidence type="ECO:0000256" key="12">
    <source>
        <dbReference type="HAMAP-Rule" id="MF_00068"/>
    </source>
</evidence>
<dbReference type="PROSITE" id="PS51464">
    <property type="entry name" value="SIS"/>
    <property type="match status" value="1"/>
</dbReference>
<dbReference type="GO" id="GO:0097367">
    <property type="term" value="F:carbohydrate derivative binding"/>
    <property type="evidence" value="ECO:0007669"/>
    <property type="project" value="InterPro"/>
</dbReference>
<dbReference type="UniPathway" id="UPA00342"/>
<dbReference type="InterPro" id="IPR001347">
    <property type="entry name" value="SIS_dom"/>
</dbReference>
<comment type="pathway">
    <text evidence="6">Cell wall biogenesis.</text>
</comment>
<evidence type="ECO:0000256" key="9">
    <source>
        <dbReference type="ARBA" id="ARBA00070061"/>
    </source>
</evidence>
<comment type="miscellaneous">
    <text evidence="12">A lyase-type mechanism (elimination/hydration) is suggested for the cleavage of the lactyl ether bond of MurNAc 6-phosphate, with the formation of an alpha,beta-unsaturated aldehyde intermediate with (E)-stereochemistry, followed by the syn addition of water to give product.</text>
</comment>
<keyword evidence="3 12" id="KW-0119">Carbohydrate metabolism</keyword>
<dbReference type="HAMAP" id="MF_00068">
    <property type="entry name" value="MurQ"/>
    <property type="match status" value="1"/>
</dbReference>
<dbReference type="PANTHER" id="PTHR10088">
    <property type="entry name" value="GLUCOKINASE REGULATORY PROTEIN"/>
    <property type="match status" value="1"/>
</dbReference>
<dbReference type="eggNOG" id="COG2103">
    <property type="taxonomic scope" value="Bacteria"/>
</dbReference>
<comment type="subunit">
    <text evidence="1 12">Homodimer.</text>
</comment>
<keyword evidence="2 12" id="KW-0456">Lyase</keyword>
<name>A0A0A3I2J9_9BACL</name>
<comment type="caution">
    <text evidence="14">The sequence shown here is derived from an EMBL/GenBank/DDBJ whole genome shotgun (WGS) entry which is preliminary data.</text>
</comment>
<accession>A0A0A3I2J9</accession>
<evidence type="ECO:0000313" key="15">
    <source>
        <dbReference type="Proteomes" id="UP000030416"/>
    </source>
</evidence>
<dbReference type="InterPro" id="IPR005488">
    <property type="entry name" value="Etherase_MurQ"/>
</dbReference>
<dbReference type="NCBIfam" id="NF009222">
    <property type="entry name" value="PRK12570.1"/>
    <property type="match status" value="1"/>
</dbReference>
<dbReference type="FunFam" id="1.10.8.1080:FF:000001">
    <property type="entry name" value="N-acetylmuramic acid 6-phosphate etherase"/>
    <property type="match status" value="1"/>
</dbReference>
<dbReference type="OrthoDB" id="9813395at2"/>
<evidence type="ECO:0000256" key="11">
    <source>
        <dbReference type="ARBA" id="ARBA00084049"/>
    </source>
</evidence>
<dbReference type="GO" id="GO:0009254">
    <property type="term" value="P:peptidoglycan turnover"/>
    <property type="evidence" value="ECO:0007669"/>
    <property type="project" value="TreeGrafter"/>
</dbReference>
<feature type="domain" description="SIS" evidence="13">
    <location>
        <begin position="56"/>
        <end position="219"/>
    </location>
</feature>
<reference evidence="14 15" key="1">
    <citation type="submission" date="2014-02" db="EMBL/GenBank/DDBJ databases">
        <title>Draft genome sequence of Lysinibacillus manganicus DSM 26584T.</title>
        <authorList>
            <person name="Zhang F."/>
            <person name="Wang G."/>
            <person name="Zhang L."/>
        </authorList>
    </citation>
    <scope>NUCLEOTIDE SEQUENCE [LARGE SCALE GENOMIC DNA]</scope>
    <source>
        <strain evidence="14 15">DSM 26584</strain>
    </source>
</reference>
<comment type="pathway">
    <text evidence="5">Amino-sugar metabolism; 1,6-anhydro-N-acetylmuramate degradation.</text>
</comment>
<feature type="active site" evidence="12">
    <location>
        <position position="115"/>
    </location>
</feature>
<dbReference type="RefSeq" id="WP_036187770.1">
    <property type="nucleotide sequence ID" value="NZ_AVDA01000016.1"/>
</dbReference>
<dbReference type="NCBIfam" id="TIGR00274">
    <property type="entry name" value="N-acetylmuramic acid 6-phosphate etherase"/>
    <property type="match status" value="1"/>
</dbReference>
<comment type="function">
    <text evidence="12">Specifically catalyzes the cleavage of the D-lactyl ether substituent of MurNAc 6-phosphate, producing GlcNAc 6-phosphate and D-lactate.</text>
</comment>
<dbReference type="PANTHER" id="PTHR10088:SF4">
    <property type="entry name" value="GLUCOKINASE REGULATORY PROTEIN"/>
    <property type="match status" value="1"/>
</dbReference>
<gene>
    <name evidence="12 14" type="primary">murQ</name>
    <name evidence="14" type="ORF">CD29_13830</name>
</gene>
<dbReference type="GO" id="GO:0016803">
    <property type="term" value="F:ether hydrolase activity"/>
    <property type="evidence" value="ECO:0007669"/>
    <property type="project" value="TreeGrafter"/>
</dbReference>
<comment type="pathway">
    <text evidence="12">Amino-sugar metabolism; N-acetylmuramate degradation.</text>
</comment>
<dbReference type="Pfam" id="PF22645">
    <property type="entry name" value="GKRP_SIS_N"/>
    <property type="match status" value="1"/>
</dbReference>
<sequence>MDKISLLTTEKSNPKTHQIDEMSITEILNVMNEEDQTIALSVQRVLPQVEEVISKVVTAFQNEGRLFYVGAGTSGRIGILDAVECPPTFSTSPDLVQAILAGGEGAMFRAVEGAEDDEELGATDLKNLSLTSSDVVIGIAASGRTPYVIGALKYAGQCGATTVSLTSNLNSIISKYASIQIEVVTGPEILSGSTRLRAATAHKMILNMISTTSMIKTGKVYQNFMIDLNASNYKLKERAKKIVCTVTNVDYSTAEAVLEETEYNVKLAIVMILTNEKKAEAIKLISKSNGFVRQAINLSNNERG</sequence>
<evidence type="ECO:0000256" key="5">
    <source>
        <dbReference type="ARBA" id="ARBA00060595"/>
    </source>
</evidence>
<dbReference type="EC" id="4.2.1.126" evidence="8 12"/>
<dbReference type="STRING" id="1384049.CD29_13830"/>
<proteinExistence type="inferred from homology"/>
<evidence type="ECO:0000256" key="6">
    <source>
        <dbReference type="ARBA" id="ARBA00060672"/>
    </source>
</evidence>
<dbReference type="GO" id="GO:0097173">
    <property type="term" value="P:N-acetylmuramic acid catabolic process"/>
    <property type="evidence" value="ECO:0007669"/>
    <property type="project" value="UniProtKB-UniPathway"/>
</dbReference>
<evidence type="ECO:0000256" key="2">
    <source>
        <dbReference type="ARBA" id="ARBA00023239"/>
    </source>
</evidence>
<dbReference type="Gene3D" id="1.10.8.1080">
    <property type="match status" value="1"/>
</dbReference>
<dbReference type="Gene3D" id="3.40.50.10490">
    <property type="entry name" value="Glucose-6-phosphate isomerase like protein, domain 1"/>
    <property type="match status" value="1"/>
</dbReference>
<dbReference type="Proteomes" id="UP000030416">
    <property type="component" value="Unassembled WGS sequence"/>
</dbReference>
<evidence type="ECO:0000313" key="14">
    <source>
        <dbReference type="EMBL" id="KGR77725.1"/>
    </source>
</evidence>
<feature type="active site" description="Proton donor" evidence="12">
    <location>
        <position position="84"/>
    </location>
</feature>
<keyword evidence="15" id="KW-1185">Reference proteome</keyword>
<comment type="similarity">
    <text evidence="7 12">Belongs to the GCKR-like family. MurNAc-6-P etherase subfamily.</text>
</comment>
<evidence type="ECO:0000256" key="3">
    <source>
        <dbReference type="ARBA" id="ARBA00023277"/>
    </source>
</evidence>
<dbReference type="CDD" id="cd05007">
    <property type="entry name" value="SIS_Etherase"/>
    <property type="match status" value="1"/>
</dbReference>
<dbReference type="AlphaFoldDB" id="A0A0A3I2J9"/>
<organism evidence="14 15">
    <name type="scientific">Ureibacillus manganicus DSM 26584</name>
    <dbReference type="NCBI Taxonomy" id="1384049"/>
    <lineage>
        <taxon>Bacteria</taxon>
        <taxon>Bacillati</taxon>
        <taxon>Bacillota</taxon>
        <taxon>Bacilli</taxon>
        <taxon>Bacillales</taxon>
        <taxon>Caryophanaceae</taxon>
        <taxon>Ureibacillus</taxon>
    </lineage>
</organism>
<evidence type="ECO:0000256" key="8">
    <source>
        <dbReference type="ARBA" id="ARBA00067056"/>
    </source>
</evidence>
<evidence type="ECO:0000259" key="13">
    <source>
        <dbReference type="PROSITE" id="PS51464"/>
    </source>
</evidence>
<protein>
    <recommendedName>
        <fullName evidence="9 12">N-acetylmuramic acid 6-phosphate etherase</fullName>
        <shortName evidence="12">MurNAc-6-P etherase</shortName>
        <ecNumber evidence="8 12">4.2.1.126</ecNumber>
    </recommendedName>
    <alternativeName>
        <fullName evidence="11 12">N-acetylmuramic acid 6-phosphate hydrolase</fullName>
    </alternativeName>
    <alternativeName>
        <fullName evidence="10 12">N-acetylmuramic acid 6-phosphate lyase</fullName>
    </alternativeName>
</protein>
<dbReference type="InterPro" id="IPR040190">
    <property type="entry name" value="MURQ/GCKR"/>
</dbReference>
<evidence type="ECO:0000256" key="10">
    <source>
        <dbReference type="ARBA" id="ARBA00077905"/>
    </source>
</evidence>
<dbReference type="FunFam" id="3.40.50.10490:FF:000014">
    <property type="entry name" value="N-acetylmuramic acid 6-phosphate etherase"/>
    <property type="match status" value="1"/>
</dbReference>
<dbReference type="InterPro" id="IPR046348">
    <property type="entry name" value="SIS_dom_sf"/>
</dbReference>
<dbReference type="GO" id="GO:0046348">
    <property type="term" value="P:amino sugar catabolic process"/>
    <property type="evidence" value="ECO:0007669"/>
    <property type="project" value="InterPro"/>
</dbReference>
<evidence type="ECO:0000256" key="7">
    <source>
        <dbReference type="ARBA" id="ARBA00061234"/>
    </source>
</evidence>
<dbReference type="NCBIfam" id="NF003915">
    <property type="entry name" value="PRK05441.1"/>
    <property type="match status" value="1"/>
</dbReference>